<reference evidence="2 3" key="1">
    <citation type="submission" date="2021-06" db="EMBL/GenBank/DDBJ databases">
        <title>Caerostris extrusa draft genome.</title>
        <authorList>
            <person name="Kono N."/>
            <person name="Arakawa K."/>
        </authorList>
    </citation>
    <scope>NUCLEOTIDE SEQUENCE [LARGE SCALE GENOMIC DNA]</scope>
</reference>
<feature type="region of interest" description="Disordered" evidence="1">
    <location>
        <begin position="1"/>
        <end position="24"/>
    </location>
</feature>
<protein>
    <submittedName>
        <fullName evidence="2">Uncharacterized protein</fullName>
    </submittedName>
</protein>
<name>A0AAV4VRM9_CAEEX</name>
<dbReference type="Proteomes" id="UP001054945">
    <property type="component" value="Unassembled WGS sequence"/>
</dbReference>
<gene>
    <name evidence="2" type="ORF">CEXT_207411</name>
</gene>
<proteinExistence type="predicted"/>
<accession>A0AAV4VRM9</accession>
<dbReference type="AlphaFoldDB" id="A0AAV4VRM9"/>
<comment type="caution">
    <text evidence="2">The sequence shown here is derived from an EMBL/GenBank/DDBJ whole genome shotgun (WGS) entry which is preliminary data.</text>
</comment>
<evidence type="ECO:0000313" key="3">
    <source>
        <dbReference type="Proteomes" id="UP001054945"/>
    </source>
</evidence>
<dbReference type="EMBL" id="BPLR01014898">
    <property type="protein sequence ID" value="GIY72123.1"/>
    <property type="molecule type" value="Genomic_DNA"/>
</dbReference>
<keyword evidence="3" id="KW-1185">Reference proteome</keyword>
<organism evidence="2 3">
    <name type="scientific">Caerostris extrusa</name>
    <name type="common">Bark spider</name>
    <name type="synonym">Caerostris bankana</name>
    <dbReference type="NCBI Taxonomy" id="172846"/>
    <lineage>
        <taxon>Eukaryota</taxon>
        <taxon>Metazoa</taxon>
        <taxon>Ecdysozoa</taxon>
        <taxon>Arthropoda</taxon>
        <taxon>Chelicerata</taxon>
        <taxon>Arachnida</taxon>
        <taxon>Araneae</taxon>
        <taxon>Araneomorphae</taxon>
        <taxon>Entelegynae</taxon>
        <taxon>Araneoidea</taxon>
        <taxon>Araneidae</taxon>
        <taxon>Caerostris</taxon>
    </lineage>
</organism>
<evidence type="ECO:0000313" key="2">
    <source>
        <dbReference type="EMBL" id="GIY72123.1"/>
    </source>
</evidence>
<sequence length="92" mass="10577">MKTAPDSSKDLTHPQSSRISFCDPLNLRAPPQQQMDGRCSATCSSKSRTIPLNALIQRWRESAKYRFGITHGKRQFNLKPRLWTFSHYTKAP</sequence>
<evidence type="ECO:0000256" key="1">
    <source>
        <dbReference type="SAM" id="MobiDB-lite"/>
    </source>
</evidence>